<evidence type="ECO:0000256" key="1">
    <source>
        <dbReference type="SAM" id="Phobius"/>
    </source>
</evidence>
<evidence type="ECO:0000313" key="2">
    <source>
        <dbReference type="EMBL" id="AFZ45996.1"/>
    </source>
</evidence>
<dbReference type="PANTHER" id="PTHR35792">
    <property type="entry name" value="GENERAL STRESS PROTEIN"/>
    <property type="match status" value="1"/>
</dbReference>
<organism evidence="2 3">
    <name type="scientific">Cyanobacterium stanieri (strain ATCC 29140 / PCC 7202)</name>
    <dbReference type="NCBI Taxonomy" id="292563"/>
    <lineage>
        <taxon>Bacteria</taxon>
        <taxon>Bacillati</taxon>
        <taxon>Cyanobacteriota</taxon>
        <taxon>Cyanophyceae</taxon>
        <taxon>Oscillatoriophycideae</taxon>
        <taxon>Chroococcales</taxon>
        <taxon>Geminocystaceae</taxon>
        <taxon>Cyanobacterium</taxon>
    </lineage>
</organism>
<protein>
    <recommendedName>
        <fullName evidence="4">Gas vesicle protein</fullName>
    </recommendedName>
</protein>
<reference evidence="3" key="1">
    <citation type="journal article" date="2013" name="Proc. Natl. Acad. Sci. U.S.A.">
        <title>Improving the coverage of the cyanobacterial phylum using diversity-driven genome sequencing.</title>
        <authorList>
            <person name="Shih P.M."/>
            <person name="Wu D."/>
            <person name="Latifi A."/>
            <person name="Axen S.D."/>
            <person name="Fewer D.P."/>
            <person name="Talla E."/>
            <person name="Calteau A."/>
            <person name="Cai F."/>
            <person name="Tandeau de Marsac N."/>
            <person name="Rippka R."/>
            <person name="Herdman M."/>
            <person name="Sivonen K."/>
            <person name="Coursin T."/>
            <person name="Laurent T."/>
            <person name="Goodwin L."/>
            <person name="Nolan M."/>
            <person name="Davenport K.W."/>
            <person name="Han C.S."/>
            <person name="Rubin E.M."/>
            <person name="Eisen J.A."/>
            <person name="Woyke T."/>
            <person name="Gugger M."/>
            <person name="Kerfeld C.A."/>
        </authorList>
    </citation>
    <scope>NUCLEOTIDE SEQUENCE [LARGE SCALE GENOMIC DNA]</scope>
    <source>
        <strain evidence="3">ATCC 29140 / PCC 7202</strain>
    </source>
</reference>
<dbReference type="STRING" id="292563.Cyast_0009"/>
<evidence type="ECO:0008006" key="4">
    <source>
        <dbReference type="Google" id="ProtNLM"/>
    </source>
</evidence>
<keyword evidence="1" id="KW-1133">Transmembrane helix</keyword>
<dbReference type="InterPro" id="IPR024623">
    <property type="entry name" value="YtxH"/>
</dbReference>
<proteinExistence type="predicted"/>
<dbReference type="AlphaFoldDB" id="K9YGA8"/>
<dbReference type="PANTHER" id="PTHR35792:SF1">
    <property type="entry name" value="SLL0268 PROTEIN"/>
    <property type="match status" value="1"/>
</dbReference>
<dbReference type="BioCyc" id="CSTA292563:G1353-10-MONOMER"/>
<dbReference type="Pfam" id="PF12732">
    <property type="entry name" value="YtxH"/>
    <property type="match status" value="1"/>
</dbReference>
<name>K9YGA8_CYASC</name>
<keyword evidence="1" id="KW-0812">Transmembrane</keyword>
<gene>
    <name evidence="2" type="ordered locus">Cyast_0009</name>
</gene>
<dbReference type="InterPro" id="IPR052928">
    <property type="entry name" value="Desiccation-related_membrane"/>
</dbReference>
<accession>K9YGA8</accession>
<keyword evidence="1" id="KW-0472">Membrane</keyword>
<dbReference type="HOGENOM" id="CLU_105320_3_0_3"/>
<feature type="transmembrane region" description="Helical" evidence="1">
    <location>
        <begin position="6"/>
        <end position="29"/>
    </location>
</feature>
<dbReference type="EMBL" id="CP003940">
    <property type="protein sequence ID" value="AFZ45996.1"/>
    <property type="molecule type" value="Genomic_DNA"/>
</dbReference>
<dbReference type="eggNOG" id="COG4980">
    <property type="taxonomic scope" value="Bacteria"/>
</dbReference>
<dbReference type="KEGG" id="csn:Cyast_0009"/>
<evidence type="ECO:0000313" key="3">
    <source>
        <dbReference type="Proteomes" id="UP000010483"/>
    </source>
</evidence>
<sequence>MSEDKNKTAFIGGLLLGGSIGAIASLFLAPRTGKENRQILKKTAQALPDMAEDLSSTLRVNSNRLSASALHNWEDTLTRLKVAIAAGLEASEKEASEEKE</sequence>
<dbReference type="Proteomes" id="UP000010483">
    <property type="component" value="Chromosome"/>
</dbReference>
<keyword evidence="3" id="KW-1185">Reference proteome</keyword>